<feature type="region of interest" description="Disordered" evidence="6">
    <location>
        <begin position="161"/>
        <end position="181"/>
    </location>
</feature>
<evidence type="ECO:0000256" key="2">
    <source>
        <dbReference type="ARBA" id="ARBA00022692"/>
    </source>
</evidence>
<dbReference type="NCBIfam" id="TIGR02228">
    <property type="entry name" value="sigpep_I_arch"/>
    <property type="match status" value="1"/>
</dbReference>
<evidence type="ECO:0000256" key="6">
    <source>
        <dbReference type="SAM" id="MobiDB-lite"/>
    </source>
</evidence>
<name>A0A563EB29_9MICO</name>
<evidence type="ECO:0000313" key="8">
    <source>
        <dbReference type="EMBL" id="TWP38994.1"/>
    </source>
</evidence>
<dbReference type="GO" id="GO:0006465">
    <property type="term" value="P:signal peptide processing"/>
    <property type="evidence" value="ECO:0007669"/>
    <property type="project" value="UniProtKB-UniRule"/>
</dbReference>
<accession>A0A563EB29</accession>
<dbReference type="GO" id="GO:0009003">
    <property type="term" value="F:signal peptidase activity"/>
    <property type="evidence" value="ECO:0007669"/>
    <property type="project" value="UniProtKB-EC"/>
</dbReference>
<dbReference type="Proteomes" id="UP000320244">
    <property type="component" value="Unassembled WGS sequence"/>
</dbReference>
<feature type="transmembrane region" description="Helical" evidence="7">
    <location>
        <begin position="138"/>
        <end position="156"/>
    </location>
</feature>
<dbReference type="RefSeq" id="WP_146314776.1">
    <property type="nucleotide sequence ID" value="NZ_VCQV01000001.1"/>
</dbReference>
<dbReference type="InterPro" id="IPR001733">
    <property type="entry name" value="Peptidase_S26B"/>
</dbReference>
<reference evidence="8 9" key="2">
    <citation type="submission" date="2019-08" db="EMBL/GenBank/DDBJ databases">
        <title>Jejuicoccus antrihumi gen. nov., sp. nov., a new member of the family Dermacoccaceae isolated from a cave.</title>
        <authorList>
            <person name="Schumann P."/>
            <person name="Kim I.S."/>
        </authorList>
    </citation>
    <scope>NUCLEOTIDE SEQUENCE [LARGE SCALE GENOMIC DNA]</scope>
    <source>
        <strain evidence="8 9">C5-26</strain>
    </source>
</reference>
<evidence type="ECO:0000256" key="4">
    <source>
        <dbReference type="ARBA" id="ARBA00023136"/>
    </source>
</evidence>
<evidence type="ECO:0000256" key="1">
    <source>
        <dbReference type="ARBA" id="ARBA00004370"/>
    </source>
</evidence>
<evidence type="ECO:0000256" key="7">
    <source>
        <dbReference type="SAM" id="Phobius"/>
    </source>
</evidence>
<keyword evidence="3 7" id="KW-1133">Transmembrane helix</keyword>
<dbReference type="OrthoDB" id="3178064at2"/>
<dbReference type="AlphaFoldDB" id="A0A563EB29"/>
<keyword evidence="9" id="KW-1185">Reference proteome</keyword>
<evidence type="ECO:0000256" key="5">
    <source>
        <dbReference type="NCBIfam" id="TIGR02228"/>
    </source>
</evidence>
<proteinExistence type="predicted"/>
<dbReference type="CDD" id="cd06530">
    <property type="entry name" value="S26_SPase_I"/>
    <property type="match status" value="1"/>
</dbReference>
<organism evidence="8 9">
    <name type="scientific">Leekyejoonella antrihumi</name>
    <dbReference type="NCBI Taxonomy" id="1660198"/>
    <lineage>
        <taxon>Bacteria</taxon>
        <taxon>Bacillati</taxon>
        <taxon>Actinomycetota</taxon>
        <taxon>Actinomycetes</taxon>
        <taxon>Micrococcales</taxon>
        <taxon>Dermacoccaceae</taxon>
        <taxon>Leekyejoonella</taxon>
    </lineage>
</organism>
<protein>
    <recommendedName>
        <fullName evidence="5">Signal peptidase I</fullName>
        <ecNumber evidence="5">3.4.21.89</ecNumber>
    </recommendedName>
</protein>
<gene>
    <name evidence="8" type="ORF">FGL98_00955</name>
</gene>
<sequence length="181" mass="19747">MRKVPVLTRRRIAWSIAVILFAAALAVGFGAWKGGYRAYIIHTGSMRQTLVPGDLVIDRPVDDGGYHTGDIITFRHSAGPDLVTHRIRTVTAQGIHTKGDANPTADVWTIAPSMVRGVVQFKVPYLGYAAVFFKQRTGVAAAVTITIGLVLAWGLFFPPTDPDPRPTETEQDVDEHNDVLV</sequence>
<dbReference type="EC" id="3.4.21.89" evidence="5"/>
<keyword evidence="4 7" id="KW-0472">Membrane</keyword>
<evidence type="ECO:0000313" key="9">
    <source>
        <dbReference type="Proteomes" id="UP000320244"/>
    </source>
</evidence>
<dbReference type="EMBL" id="VCQV01000001">
    <property type="protein sequence ID" value="TWP38994.1"/>
    <property type="molecule type" value="Genomic_DNA"/>
</dbReference>
<dbReference type="SUPFAM" id="SSF51306">
    <property type="entry name" value="LexA/Signal peptidase"/>
    <property type="match status" value="1"/>
</dbReference>
<feature type="compositionally biased region" description="Basic and acidic residues" evidence="6">
    <location>
        <begin position="162"/>
        <end position="181"/>
    </location>
</feature>
<dbReference type="GO" id="GO:0016020">
    <property type="term" value="C:membrane"/>
    <property type="evidence" value="ECO:0007669"/>
    <property type="project" value="UniProtKB-SubCell"/>
</dbReference>
<evidence type="ECO:0000256" key="3">
    <source>
        <dbReference type="ARBA" id="ARBA00022989"/>
    </source>
</evidence>
<dbReference type="InterPro" id="IPR019533">
    <property type="entry name" value="Peptidase_S26"/>
</dbReference>
<keyword evidence="8" id="KW-0378">Hydrolase</keyword>
<comment type="caution">
    <text evidence="8">The sequence shown here is derived from an EMBL/GenBank/DDBJ whole genome shotgun (WGS) entry which is preliminary data.</text>
</comment>
<keyword evidence="2 7" id="KW-0812">Transmembrane</keyword>
<reference evidence="8 9" key="1">
    <citation type="submission" date="2019-05" db="EMBL/GenBank/DDBJ databases">
        <authorList>
            <person name="Lee S.D."/>
        </authorList>
    </citation>
    <scope>NUCLEOTIDE SEQUENCE [LARGE SCALE GENOMIC DNA]</scope>
    <source>
        <strain evidence="8 9">C5-26</strain>
    </source>
</reference>
<comment type="subcellular location">
    <subcellularLocation>
        <location evidence="1">Membrane</location>
    </subcellularLocation>
</comment>
<dbReference type="GO" id="GO:0004252">
    <property type="term" value="F:serine-type endopeptidase activity"/>
    <property type="evidence" value="ECO:0007669"/>
    <property type="project" value="UniProtKB-UniRule"/>
</dbReference>
<feature type="transmembrane region" description="Helical" evidence="7">
    <location>
        <begin position="12"/>
        <end position="32"/>
    </location>
</feature>
<dbReference type="InterPro" id="IPR036286">
    <property type="entry name" value="LexA/Signal_pep-like_sf"/>
</dbReference>